<feature type="transmembrane region" description="Helical" evidence="1">
    <location>
        <begin position="145"/>
        <end position="165"/>
    </location>
</feature>
<accession>A0A926IIC9</accession>
<feature type="transmembrane region" description="Helical" evidence="1">
    <location>
        <begin position="38"/>
        <end position="59"/>
    </location>
</feature>
<dbReference type="AlphaFoldDB" id="A0A926IIC9"/>
<sequence length="216" mass="24937">MKRVFGIFELVFDVLYLTFALILGLVLFRTGAGNYPRILAGVMALVLFCGDAFHLLPRIMVIITQREKHLQRILGRGKQVTSITMTVFYLLLWQIGLLIFPIQNNNFWSYIVYILAAVRILLCLLPQNKWQERYPPINWGIWRNIPFFILGISVSGLFFLQRSIVPGLGCMWLAIILSFAFYLPVVLWSNKNPKIGMLMLPKSCAYLWMLVMCLSL</sequence>
<organism evidence="2 3">
    <name type="scientific">Paratissierella segnis</name>
    <dbReference type="NCBI Taxonomy" id="2763679"/>
    <lineage>
        <taxon>Bacteria</taxon>
        <taxon>Bacillati</taxon>
        <taxon>Bacillota</taxon>
        <taxon>Tissierellia</taxon>
        <taxon>Tissierellales</taxon>
        <taxon>Tissierellaceae</taxon>
        <taxon>Paratissierella</taxon>
    </lineage>
</organism>
<gene>
    <name evidence="2" type="ORF">H8707_01060</name>
</gene>
<feature type="transmembrane region" description="Helical" evidence="1">
    <location>
        <begin position="171"/>
        <end position="189"/>
    </location>
</feature>
<feature type="transmembrane region" description="Helical" evidence="1">
    <location>
        <begin position="80"/>
        <end position="101"/>
    </location>
</feature>
<keyword evidence="1" id="KW-0472">Membrane</keyword>
<evidence type="ECO:0008006" key="4">
    <source>
        <dbReference type="Google" id="ProtNLM"/>
    </source>
</evidence>
<evidence type="ECO:0000256" key="1">
    <source>
        <dbReference type="SAM" id="Phobius"/>
    </source>
</evidence>
<reference evidence="2" key="1">
    <citation type="submission" date="2020-08" db="EMBL/GenBank/DDBJ databases">
        <title>Genome public.</title>
        <authorList>
            <person name="Liu C."/>
            <person name="Sun Q."/>
        </authorList>
    </citation>
    <scope>NUCLEOTIDE SEQUENCE</scope>
    <source>
        <strain evidence="2">BX21</strain>
    </source>
</reference>
<proteinExistence type="predicted"/>
<evidence type="ECO:0000313" key="2">
    <source>
        <dbReference type="EMBL" id="MBC8586829.1"/>
    </source>
</evidence>
<name>A0A926IIC9_9FIRM</name>
<keyword evidence="1" id="KW-1133">Transmembrane helix</keyword>
<dbReference type="Proteomes" id="UP000601171">
    <property type="component" value="Unassembled WGS sequence"/>
</dbReference>
<protein>
    <recommendedName>
        <fullName evidence="4">Beta-carotene 15,15'-monooxygenase</fullName>
    </recommendedName>
</protein>
<feature type="transmembrane region" description="Helical" evidence="1">
    <location>
        <begin position="107"/>
        <end position="125"/>
    </location>
</feature>
<keyword evidence="3" id="KW-1185">Reference proteome</keyword>
<evidence type="ECO:0000313" key="3">
    <source>
        <dbReference type="Proteomes" id="UP000601171"/>
    </source>
</evidence>
<keyword evidence="1" id="KW-0812">Transmembrane</keyword>
<feature type="transmembrane region" description="Helical" evidence="1">
    <location>
        <begin position="7"/>
        <end position="26"/>
    </location>
</feature>
<comment type="caution">
    <text evidence="2">The sequence shown here is derived from an EMBL/GenBank/DDBJ whole genome shotgun (WGS) entry which is preliminary data.</text>
</comment>
<dbReference type="EMBL" id="JACRTG010000003">
    <property type="protein sequence ID" value="MBC8586829.1"/>
    <property type="molecule type" value="Genomic_DNA"/>
</dbReference>